<organism evidence="2 3">
    <name type="scientific">Clostridium luticellarii</name>
    <dbReference type="NCBI Taxonomy" id="1691940"/>
    <lineage>
        <taxon>Bacteria</taxon>
        <taxon>Bacillati</taxon>
        <taxon>Bacillota</taxon>
        <taxon>Clostridia</taxon>
        <taxon>Eubacteriales</taxon>
        <taxon>Clostridiaceae</taxon>
        <taxon>Clostridium</taxon>
    </lineage>
</organism>
<keyword evidence="3" id="KW-1185">Reference proteome</keyword>
<feature type="domain" description="SF4 helicase" evidence="1">
    <location>
        <begin position="303"/>
        <end position="576"/>
    </location>
</feature>
<evidence type="ECO:0000313" key="3">
    <source>
        <dbReference type="Proteomes" id="UP000237798"/>
    </source>
</evidence>
<keyword evidence="2" id="KW-0548">Nucleotidyltransferase</keyword>
<proteinExistence type="predicted"/>
<dbReference type="PANTHER" id="PTHR12873:SF0">
    <property type="entry name" value="TWINKLE MTDNA HELICASE"/>
    <property type="match status" value="1"/>
</dbReference>
<dbReference type="Pfam" id="PF13155">
    <property type="entry name" value="Toprim_2"/>
    <property type="match status" value="1"/>
</dbReference>
<name>A0A2T0BNU6_9CLOT</name>
<keyword evidence="2" id="KW-0808">Transferase</keyword>
<dbReference type="InterPro" id="IPR027417">
    <property type="entry name" value="P-loop_NTPase"/>
</dbReference>
<dbReference type="Gene3D" id="3.40.1360.10">
    <property type="match status" value="1"/>
</dbReference>
<dbReference type="Proteomes" id="UP000237798">
    <property type="component" value="Unassembled WGS sequence"/>
</dbReference>
<dbReference type="SUPFAM" id="SSF56731">
    <property type="entry name" value="DNA primase core"/>
    <property type="match status" value="1"/>
</dbReference>
<dbReference type="SUPFAM" id="SSF52540">
    <property type="entry name" value="P-loop containing nucleoside triphosphate hydrolases"/>
    <property type="match status" value="1"/>
</dbReference>
<dbReference type="EMBL" id="PVXP01000015">
    <property type="protein sequence ID" value="PRR85551.1"/>
    <property type="molecule type" value="Genomic_DNA"/>
</dbReference>
<dbReference type="CDD" id="cd01029">
    <property type="entry name" value="TOPRIM_primases"/>
    <property type="match status" value="1"/>
</dbReference>
<dbReference type="PANTHER" id="PTHR12873">
    <property type="entry name" value="T7-LIKE MITOCHONDRIAL DNA HELICASE"/>
    <property type="match status" value="1"/>
</dbReference>
<dbReference type="OrthoDB" id="1634483at2"/>
<dbReference type="Gene3D" id="3.40.50.300">
    <property type="entry name" value="P-loop containing nucleotide triphosphate hydrolases"/>
    <property type="match status" value="1"/>
</dbReference>
<dbReference type="GO" id="GO:0003697">
    <property type="term" value="F:single-stranded DNA binding"/>
    <property type="evidence" value="ECO:0007669"/>
    <property type="project" value="InterPro"/>
</dbReference>
<dbReference type="GO" id="GO:0006260">
    <property type="term" value="P:DNA replication"/>
    <property type="evidence" value="ECO:0007669"/>
    <property type="project" value="InterPro"/>
</dbReference>
<comment type="caution">
    <text evidence="2">The sequence shown here is derived from an EMBL/GenBank/DDBJ whole genome shotgun (WGS) entry which is preliminary data.</text>
</comment>
<dbReference type="InterPro" id="IPR027032">
    <property type="entry name" value="Twinkle-like"/>
</dbReference>
<accession>A0A2T0BNU6</accession>
<dbReference type="InterPro" id="IPR007694">
    <property type="entry name" value="DNA_helicase_DnaB-like_C"/>
</dbReference>
<dbReference type="GO" id="GO:0016779">
    <property type="term" value="F:nucleotidyltransferase activity"/>
    <property type="evidence" value="ECO:0007669"/>
    <property type="project" value="UniProtKB-KW"/>
</dbReference>
<sequence length="605" mass="70855">MDELKFADKYLQPYKIKGSEINPVSCPYCHGGRHRDKYTFFLNLDKHTFVCHRGSCGASGKFSELAKLYGERADYVLDIYKQKFDSLDREKIYKKPSIKLNKLSKQAEDYLRLRKISLSTATHFDLRSDSKGNIIFPYYNQDNEHVLNKIRIPRKFVKGKDKTKIWQEGGGEPVLFNMNRVDIEQPILLTEGEFDCLSAYESGYKNVVSIPFGTENMEWVNDCWEWLDKCKEFILWFDSDRAGKRAVEKVAKKLGIDRCKKVEANRKDANLVLYKDGSEKVLEYINNAKYFPIDNLFKMSDIKQKDVDRILYGDRFLDYFLGGCRGGELVVWTGKRGGGKSTFLNQTLVDTIEQKTKCFIYSGELSNSKVKQWLDRQIVGERYIVKYKDPLTGREEYGVHPEIEKIINAWYRDYLYCYGEDGSNDVETLIEIMTYGYKRYDIKRFIIDNLKTLKTNKKEDYFRQQGFIVNRLKSFAKRYDIHIDLVAHPKKTNNKLVEDEDVGGVSDIIDLADNVIAIARITEDMADSAKEKEKEKFMDNDTVIIIRKNREYGDTDMKNFYKFNPISKRMYTKNGTKTYSWERNVKDRNVVLDTNVEEKEDECPF</sequence>
<dbReference type="PROSITE" id="PS51199">
    <property type="entry name" value="SF4_HELICASE"/>
    <property type="match status" value="1"/>
</dbReference>
<reference evidence="2 3" key="1">
    <citation type="submission" date="2018-03" db="EMBL/GenBank/DDBJ databases">
        <title>Genome sequence of Clostridium luticellarii DSM 29923.</title>
        <authorList>
            <person name="Poehlein A."/>
            <person name="Daniel R."/>
        </authorList>
    </citation>
    <scope>NUCLEOTIDE SEQUENCE [LARGE SCALE GENOMIC DNA]</scope>
    <source>
        <strain evidence="2 3">DSM 29923</strain>
    </source>
</reference>
<protein>
    <submittedName>
        <fullName evidence="2">DNA primase</fullName>
        <ecNumber evidence="2">2.7.7.-</ecNumber>
    </submittedName>
</protein>
<evidence type="ECO:0000313" key="2">
    <source>
        <dbReference type="EMBL" id="PRR85551.1"/>
    </source>
</evidence>
<dbReference type="InterPro" id="IPR034154">
    <property type="entry name" value="TOPRIM_DnaG/twinkle"/>
</dbReference>
<dbReference type="Pfam" id="PF03796">
    <property type="entry name" value="DnaB_C"/>
    <property type="match status" value="1"/>
</dbReference>
<dbReference type="GO" id="GO:0005524">
    <property type="term" value="F:ATP binding"/>
    <property type="evidence" value="ECO:0007669"/>
    <property type="project" value="InterPro"/>
</dbReference>
<evidence type="ECO:0000259" key="1">
    <source>
        <dbReference type="PROSITE" id="PS51199"/>
    </source>
</evidence>
<dbReference type="AlphaFoldDB" id="A0A2T0BNU6"/>
<gene>
    <name evidence="2" type="primary">dnaG_1</name>
    <name evidence="2" type="ORF">CLLU_14720</name>
</gene>
<dbReference type="GO" id="GO:0043139">
    <property type="term" value="F:5'-3' DNA helicase activity"/>
    <property type="evidence" value="ECO:0007669"/>
    <property type="project" value="InterPro"/>
</dbReference>
<dbReference type="RefSeq" id="WP_106009076.1">
    <property type="nucleotide sequence ID" value="NZ_PVXP01000015.1"/>
</dbReference>
<dbReference type="EC" id="2.7.7.-" evidence="2"/>